<comment type="caution">
    <text evidence="5">The sequence shown here is derived from an EMBL/GenBank/DDBJ whole genome shotgun (WGS) entry which is preliminary data.</text>
</comment>
<keyword evidence="2" id="KW-0430">Lectin</keyword>
<dbReference type="CDD" id="cd04301">
    <property type="entry name" value="NAT_SF"/>
    <property type="match status" value="1"/>
</dbReference>
<evidence type="ECO:0000259" key="4">
    <source>
        <dbReference type="PROSITE" id="PS51752"/>
    </source>
</evidence>
<organism evidence="5 6">
    <name type="scientific">Salix dunnii</name>
    <dbReference type="NCBI Taxonomy" id="1413687"/>
    <lineage>
        <taxon>Eukaryota</taxon>
        <taxon>Viridiplantae</taxon>
        <taxon>Streptophyta</taxon>
        <taxon>Embryophyta</taxon>
        <taxon>Tracheophyta</taxon>
        <taxon>Spermatophyta</taxon>
        <taxon>Magnoliopsida</taxon>
        <taxon>eudicotyledons</taxon>
        <taxon>Gunneridae</taxon>
        <taxon>Pentapetalae</taxon>
        <taxon>rosids</taxon>
        <taxon>fabids</taxon>
        <taxon>Malpighiales</taxon>
        <taxon>Salicaceae</taxon>
        <taxon>Saliceae</taxon>
        <taxon>Salix</taxon>
    </lineage>
</organism>
<dbReference type="PROSITE" id="PS51752">
    <property type="entry name" value="JACALIN_LECTIN"/>
    <property type="match status" value="1"/>
</dbReference>
<dbReference type="OrthoDB" id="1735852at2759"/>
<comment type="similarity">
    <text evidence="1">Belongs to the jacalin lectin family.</text>
</comment>
<dbReference type="GO" id="GO:0016747">
    <property type="term" value="F:acyltransferase activity, transferring groups other than amino-acyl groups"/>
    <property type="evidence" value="ECO:0007669"/>
    <property type="project" value="InterPro"/>
</dbReference>
<evidence type="ECO:0000256" key="2">
    <source>
        <dbReference type="ARBA" id="ARBA00022734"/>
    </source>
</evidence>
<dbReference type="SUPFAM" id="SSF55729">
    <property type="entry name" value="Acyl-CoA N-acyltransferases (Nat)"/>
    <property type="match status" value="1"/>
</dbReference>
<dbReference type="Proteomes" id="UP000657918">
    <property type="component" value="Unassembled WGS sequence"/>
</dbReference>
<dbReference type="SUPFAM" id="SSF51101">
    <property type="entry name" value="Mannose-binding lectins"/>
    <property type="match status" value="1"/>
</dbReference>
<dbReference type="Pfam" id="PF00583">
    <property type="entry name" value="Acetyltransf_1"/>
    <property type="match status" value="1"/>
</dbReference>
<evidence type="ECO:0000313" key="6">
    <source>
        <dbReference type="Proteomes" id="UP000657918"/>
    </source>
</evidence>
<feature type="domain" description="N-acetyltransferase" evidence="3">
    <location>
        <begin position="9"/>
        <end position="178"/>
    </location>
</feature>
<reference evidence="5 6" key="1">
    <citation type="submission" date="2020-10" db="EMBL/GenBank/DDBJ databases">
        <title>Plant Genome Project.</title>
        <authorList>
            <person name="Zhang R.-G."/>
        </authorList>
    </citation>
    <scope>NUCLEOTIDE SEQUENCE [LARGE SCALE GENOMIC DNA]</scope>
    <source>
        <strain evidence="5">FAFU-HL-1</strain>
        <tissue evidence="5">Leaf</tissue>
    </source>
</reference>
<evidence type="ECO:0000313" key="5">
    <source>
        <dbReference type="EMBL" id="KAF9674275.1"/>
    </source>
</evidence>
<evidence type="ECO:0000256" key="1">
    <source>
        <dbReference type="ARBA" id="ARBA00006568"/>
    </source>
</evidence>
<gene>
    <name evidence="5" type="ORF">SADUNF_Sadunf10G0110400</name>
</gene>
<dbReference type="PROSITE" id="PS51186">
    <property type="entry name" value="GNAT"/>
    <property type="match status" value="1"/>
</dbReference>
<dbReference type="InterPro" id="IPR000182">
    <property type="entry name" value="GNAT_dom"/>
</dbReference>
<feature type="domain" description="Jacalin-type lectin" evidence="4">
    <location>
        <begin position="386"/>
        <end position="464"/>
    </location>
</feature>
<evidence type="ECO:0008006" key="7">
    <source>
        <dbReference type="Google" id="ProtNLM"/>
    </source>
</evidence>
<dbReference type="Gene3D" id="3.40.630.30">
    <property type="match status" value="1"/>
</dbReference>
<sequence>MSDSVENKVVIREYNEDRDIKVVGKLERKCEIGSNKEVSIFTNMIGDPLSRIRFYPVHVMLVAELRENGELVGVVKGCIKCVGTRFGASFVRLGCILGLRVSPRHRRMGIGFELVKSVEEWLIGNGAHYTFLATEKNNVASTNLFTSKCNYMNFTSLVIFVQPASLPVKGLSQDIKIEKLQADQAIYLYNNKFKSKDMYPTDVDAILKEKLSIGTWVSYFKEEEWISLHNNERNEDIITKTPSSWAMFSIWNSCEAYKLHIRKSDRHPFRFFHATLSHARNKIFPCLKFPVCHHSLQKPFGFLFLFGLYGEGERIQELMKSIWSFASRLAENVKDCRVIISELGESDPLMEHVPQESSMSFINDLWYLKKVNGIADDSDEPVVMGQVKLDYPHEFLKGISGCWDNGNVTSLTFTKNCDTYGPFGCKEEGGIEFNFQTGDEPLFSGLHGSIDDRGLRTIGIYVNPEHARL</sequence>
<dbReference type="Pfam" id="PF01419">
    <property type="entry name" value="Jacalin"/>
    <property type="match status" value="1"/>
</dbReference>
<dbReference type="PANTHER" id="PTHR47370:SF4">
    <property type="entry name" value="N-ACETYLTRANSFERASE HLS1-LIKE-RELATED"/>
    <property type="match status" value="1"/>
</dbReference>
<protein>
    <recommendedName>
        <fullName evidence="7">N-acetyltransferase domain-containing protein</fullName>
    </recommendedName>
</protein>
<proteinExistence type="inferred from homology"/>
<name>A0A835JVS8_9ROSI</name>
<dbReference type="AlphaFoldDB" id="A0A835JVS8"/>
<evidence type="ECO:0000259" key="3">
    <source>
        <dbReference type="PROSITE" id="PS51186"/>
    </source>
</evidence>
<accession>A0A835JVS8</accession>
<dbReference type="PANTHER" id="PTHR47370">
    <property type="entry name" value="ACYL-COA N-ACYLTRANSFERASES (NAT) SUPERFAMILY PROTEIN"/>
    <property type="match status" value="1"/>
</dbReference>
<keyword evidence="6" id="KW-1185">Reference proteome</keyword>
<dbReference type="InterPro" id="IPR052810">
    <property type="entry name" value="Plant_NAT"/>
</dbReference>
<dbReference type="SMART" id="SM00915">
    <property type="entry name" value="Jacalin"/>
    <property type="match status" value="1"/>
</dbReference>
<dbReference type="EMBL" id="JADGMS010000010">
    <property type="protein sequence ID" value="KAF9674275.1"/>
    <property type="molecule type" value="Genomic_DNA"/>
</dbReference>
<dbReference type="InterPro" id="IPR016181">
    <property type="entry name" value="Acyl_CoA_acyltransferase"/>
</dbReference>
<dbReference type="InterPro" id="IPR001229">
    <property type="entry name" value="Jacalin-like_lectin_dom"/>
</dbReference>
<dbReference type="GO" id="GO:0030246">
    <property type="term" value="F:carbohydrate binding"/>
    <property type="evidence" value="ECO:0007669"/>
    <property type="project" value="UniProtKB-KW"/>
</dbReference>
<dbReference type="InterPro" id="IPR036404">
    <property type="entry name" value="Jacalin-like_lectin_dom_sf"/>
</dbReference>
<dbReference type="Gene3D" id="2.100.10.30">
    <property type="entry name" value="Jacalin-like lectin domain"/>
    <property type="match status" value="1"/>
</dbReference>